<dbReference type="Proteomes" id="UP000630936">
    <property type="component" value="Unassembled WGS sequence"/>
</dbReference>
<dbReference type="EMBL" id="BMWG01000009">
    <property type="protein sequence ID" value="GGZ36926.1"/>
    <property type="molecule type" value="Genomic_DNA"/>
</dbReference>
<dbReference type="RefSeq" id="WP_229869172.1">
    <property type="nucleotide sequence ID" value="NZ_BMWG01000009.1"/>
</dbReference>
<evidence type="ECO:0000256" key="1">
    <source>
        <dbReference type="SAM" id="MobiDB-lite"/>
    </source>
</evidence>
<proteinExistence type="predicted"/>
<gene>
    <name evidence="2" type="ORF">GCM10010387_33750</name>
</gene>
<feature type="compositionally biased region" description="Low complexity" evidence="1">
    <location>
        <begin position="366"/>
        <end position="389"/>
    </location>
</feature>
<feature type="compositionally biased region" description="Polar residues" evidence="1">
    <location>
        <begin position="467"/>
        <end position="482"/>
    </location>
</feature>
<keyword evidence="3" id="KW-1185">Reference proteome</keyword>
<reference evidence="2" key="1">
    <citation type="journal article" date="2014" name="Int. J. Syst. Evol. Microbiol.">
        <title>Complete genome sequence of Corynebacterium casei LMG S-19264T (=DSM 44701T), isolated from a smear-ripened cheese.</title>
        <authorList>
            <consortium name="US DOE Joint Genome Institute (JGI-PGF)"/>
            <person name="Walter F."/>
            <person name="Albersmeier A."/>
            <person name="Kalinowski J."/>
            <person name="Ruckert C."/>
        </authorList>
    </citation>
    <scope>NUCLEOTIDE SEQUENCE</scope>
    <source>
        <strain evidence="2">JCM 4988</strain>
    </source>
</reference>
<evidence type="ECO:0000313" key="2">
    <source>
        <dbReference type="EMBL" id="GGZ36926.1"/>
    </source>
</evidence>
<name>A0A918UVV5_9ACTN</name>
<feature type="region of interest" description="Disordered" evidence="1">
    <location>
        <begin position="366"/>
        <end position="403"/>
    </location>
</feature>
<sequence>MDVRGYETGPIKAEAAFTSDFPLDDRYSTQDLVDMLERERPNMDIRPGMRHKYTPLRFDPATGVKYIGGRYLFDTWENVLDYNHFTNEELFPEPGVKFWSRFPGVDKHYWKVTGAHDFKPMATSHHINRFERYSYPAESAEGVERLLAEVWPAIRDEAEKQGQSSIWLMFQPEEKQIGILTVAEKTGDADQSVAISKGLERLEKVEPFGRFLPGRLGAEQLMDRTSLIISSWLPESRALGGAHSSFDVLPPPHPKPQTGGGASGSEGVRADPSGPERTRRRTGARPEHSHCPGRASVNRTARGPALQPFPAGTPFAVGPAVRSRLPGTAANARSVRAISSGRPAFAGPVDQACSAHRKAATVISSAIRNRSSSIPGPSGPPSSAISGPRAPRRPESSARTAPEVSAQCWRLCAESAGIRSTSRRLSANRRSHSSPIRSREAISARCSTPRTGPDSSAARSTSRKAAQNSFSGASATSSLEAK</sequence>
<feature type="compositionally biased region" description="Low complexity" evidence="1">
    <location>
        <begin position="455"/>
        <end position="466"/>
    </location>
</feature>
<reference evidence="2" key="2">
    <citation type="submission" date="2020-09" db="EMBL/GenBank/DDBJ databases">
        <authorList>
            <person name="Sun Q."/>
            <person name="Ohkuma M."/>
        </authorList>
    </citation>
    <scope>NUCLEOTIDE SEQUENCE</scope>
    <source>
        <strain evidence="2">JCM 4988</strain>
    </source>
</reference>
<feature type="region of interest" description="Disordered" evidence="1">
    <location>
        <begin position="243"/>
        <end position="311"/>
    </location>
</feature>
<comment type="caution">
    <text evidence="2">The sequence shown here is derived from an EMBL/GenBank/DDBJ whole genome shotgun (WGS) entry which is preliminary data.</text>
</comment>
<organism evidence="2 3">
    <name type="scientific">Streptomyces inusitatus</name>
    <dbReference type="NCBI Taxonomy" id="68221"/>
    <lineage>
        <taxon>Bacteria</taxon>
        <taxon>Bacillati</taxon>
        <taxon>Actinomycetota</taxon>
        <taxon>Actinomycetes</taxon>
        <taxon>Kitasatosporales</taxon>
        <taxon>Streptomycetaceae</taxon>
        <taxon>Streptomyces</taxon>
    </lineage>
</organism>
<evidence type="ECO:0000313" key="3">
    <source>
        <dbReference type="Proteomes" id="UP000630936"/>
    </source>
</evidence>
<protein>
    <submittedName>
        <fullName evidence="2">Uncharacterized protein</fullName>
    </submittedName>
</protein>
<dbReference type="AlphaFoldDB" id="A0A918UVV5"/>
<accession>A0A918UVV5</accession>
<feature type="compositionally biased region" description="Polar residues" evidence="1">
    <location>
        <begin position="445"/>
        <end position="454"/>
    </location>
</feature>
<feature type="region of interest" description="Disordered" evidence="1">
    <location>
        <begin position="420"/>
        <end position="482"/>
    </location>
</feature>